<comment type="caution">
    <text evidence="2">The sequence shown here is derived from an EMBL/GenBank/DDBJ whole genome shotgun (WGS) entry which is preliminary data.</text>
</comment>
<organism evidence="2 3">
    <name type="scientific">Phrynosoma platyrhinos</name>
    <name type="common">Desert horned lizard</name>
    <dbReference type="NCBI Taxonomy" id="52577"/>
    <lineage>
        <taxon>Eukaryota</taxon>
        <taxon>Metazoa</taxon>
        <taxon>Chordata</taxon>
        <taxon>Craniata</taxon>
        <taxon>Vertebrata</taxon>
        <taxon>Euteleostomi</taxon>
        <taxon>Lepidosauria</taxon>
        <taxon>Squamata</taxon>
        <taxon>Bifurcata</taxon>
        <taxon>Unidentata</taxon>
        <taxon>Episquamata</taxon>
        <taxon>Toxicofera</taxon>
        <taxon>Iguania</taxon>
        <taxon>Phrynosomatidae</taxon>
        <taxon>Phrynosomatinae</taxon>
        <taxon>Phrynosoma</taxon>
    </lineage>
</organism>
<proteinExistence type="predicted"/>
<reference evidence="2 3" key="1">
    <citation type="journal article" date="2022" name="Gigascience">
        <title>A chromosome-level genome assembly and annotation of the desert horned lizard, Phrynosoma platyrhinos, provides insight into chromosomal rearrangements among reptiles.</title>
        <authorList>
            <person name="Koochekian N."/>
            <person name="Ascanio A."/>
            <person name="Farleigh K."/>
            <person name="Card D.C."/>
            <person name="Schield D.R."/>
            <person name="Castoe T.A."/>
            <person name="Jezkova T."/>
        </authorList>
    </citation>
    <scope>NUCLEOTIDE SEQUENCE [LARGE SCALE GENOMIC DNA]</scope>
    <source>
        <strain evidence="2">NK-2021</strain>
    </source>
</reference>
<gene>
    <name evidence="2" type="ORF">JD844_033882</name>
</gene>
<dbReference type="Proteomes" id="UP000826234">
    <property type="component" value="Unassembled WGS sequence"/>
</dbReference>
<name>A0ABQ7T6W6_PHRPL</name>
<evidence type="ECO:0000313" key="2">
    <source>
        <dbReference type="EMBL" id="KAH0625348.1"/>
    </source>
</evidence>
<keyword evidence="3" id="KW-1185">Reference proteome</keyword>
<dbReference type="EMBL" id="JAIPUX010001232">
    <property type="protein sequence ID" value="KAH0625348.1"/>
    <property type="molecule type" value="Genomic_DNA"/>
</dbReference>
<accession>A0ABQ7T6W6</accession>
<evidence type="ECO:0000313" key="3">
    <source>
        <dbReference type="Proteomes" id="UP000826234"/>
    </source>
</evidence>
<sequence length="78" mass="8763">MDALPRYLCCDTQMELRAWFATFLSVQICWQKRMTEEEEEEEDAAMPKGRRGGLGCPASAGEGATLRVKDSRPPKKSP</sequence>
<protein>
    <submittedName>
        <fullName evidence="2">Uncharacterized protein</fullName>
    </submittedName>
</protein>
<evidence type="ECO:0000256" key="1">
    <source>
        <dbReference type="SAM" id="MobiDB-lite"/>
    </source>
</evidence>
<feature type="compositionally biased region" description="Basic and acidic residues" evidence="1">
    <location>
        <begin position="67"/>
        <end position="78"/>
    </location>
</feature>
<feature type="region of interest" description="Disordered" evidence="1">
    <location>
        <begin position="36"/>
        <end position="78"/>
    </location>
</feature>